<evidence type="ECO:0000256" key="1">
    <source>
        <dbReference type="SAM" id="MobiDB-lite"/>
    </source>
</evidence>
<dbReference type="Proteomes" id="UP000614601">
    <property type="component" value="Unassembled WGS sequence"/>
</dbReference>
<feature type="compositionally biased region" description="Basic residues" evidence="1">
    <location>
        <begin position="63"/>
        <end position="72"/>
    </location>
</feature>
<dbReference type="EMBL" id="CAJFDH010000004">
    <property type="protein sequence ID" value="CAD5218118.1"/>
    <property type="molecule type" value="Genomic_DNA"/>
</dbReference>
<protein>
    <submittedName>
        <fullName evidence="3">Uncharacterized protein</fullName>
    </submittedName>
</protein>
<dbReference type="EMBL" id="CAJFCW020000004">
    <property type="protein sequence ID" value="CAG9109310.1"/>
    <property type="molecule type" value="Genomic_DNA"/>
</dbReference>
<proteinExistence type="predicted"/>
<evidence type="ECO:0000313" key="3">
    <source>
        <dbReference type="EMBL" id="CAD5218118.1"/>
    </source>
</evidence>
<name>A0A811KRL9_9BILA</name>
<feature type="signal peptide" evidence="2">
    <location>
        <begin position="1"/>
        <end position="19"/>
    </location>
</feature>
<organism evidence="3 4">
    <name type="scientific">Bursaphelenchus okinawaensis</name>
    <dbReference type="NCBI Taxonomy" id="465554"/>
    <lineage>
        <taxon>Eukaryota</taxon>
        <taxon>Metazoa</taxon>
        <taxon>Ecdysozoa</taxon>
        <taxon>Nematoda</taxon>
        <taxon>Chromadorea</taxon>
        <taxon>Rhabditida</taxon>
        <taxon>Tylenchina</taxon>
        <taxon>Tylenchomorpha</taxon>
        <taxon>Aphelenchoidea</taxon>
        <taxon>Aphelenchoididae</taxon>
        <taxon>Bursaphelenchus</taxon>
    </lineage>
</organism>
<dbReference type="AlphaFoldDB" id="A0A811KRL9"/>
<comment type="caution">
    <text evidence="3">The sequence shown here is derived from an EMBL/GenBank/DDBJ whole genome shotgun (WGS) entry which is preliminary data.</text>
</comment>
<evidence type="ECO:0000313" key="4">
    <source>
        <dbReference type="Proteomes" id="UP000614601"/>
    </source>
</evidence>
<gene>
    <name evidence="3" type="ORF">BOKJ2_LOCUS7328</name>
</gene>
<keyword evidence="4" id="KW-1185">Reference proteome</keyword>
<accession>A0A811KRL9</accession>
<sequence length="72" mass="7431">MKFQLFLTVLCAIIFSVMGQFGYSGQQQGNLGYGGGGQSGAQTGLGLNTPLGGASSNTGLGLGRKRRFALHH</sequence>
<keyword evidence="2" id="KW-0732">Signal</keyword>
<evidence type="ECO:0000256" key="2">
    <source>
        <dbReference type="SAM" id="SignalP"/>
    </source>
</evidence>
<feature type="chain" id="PRO_5035594833" evidence="2">
    <location>
        <begin position="20"/>
        <end position="72"/>
    </location>
</feature>
<feature type="region of interest" description="Disordered" evidence="1">
    <location>
        <begin position="50"/>
        <end position="72"/>
    </location>
</feature>
<reference evidence="3" key="1">
    <citation type="submission" date="2020-09" db="EMBL/GenBank/DDBJ databases">
        <authorList>
            <person name="Kikuchi T."/>
        </authorList>
    </citation>
    <scope>NUCLEOTIDE SEQUENCE</scope>
    <source>
        <strain evidence="3">SH1</strain>
    </source>
</reference>
<dbReference type="Proteomes" id="UP000783686">
    <property type="component" value="Unassembled WGS sequence"/>
</dbReference>